<dbReference type="Pfam" id="PF01554">
    <property type="entry name" value="MatE"/>
    <property type="match status" value="2"/>
</dbReference>
<feature type="transmembrane region" description="Helical" evidence="10">
    <location>
        <begin position="388"/>
        <end position="413"/>
    </location>
</feature>
<keyword evidence="4" id="KW-1003">Cell membrane</keyword>
<dbReference type="GO" id="GO:0015297">
    <property type="term" value="F:antiporter activity"/>
    <property type="evidence" value="ECO:0007669"/>
    <property type="project" value="UniProtKB-KW"/>
</dbReference>
<dbReference type="InterPro" id="IPR048279">
    <property type="entry name" value="MdtK-like"/>
</dbReference>
<comment type="subcellular location">
    <subcellularLocation>
        <location evidence="1">Cell membrane</location>
        <topology evidence="1">Multi-pass membrane protein</topology>
    </subcellularLocation>
</comment>
<evidence type="ECO:0000256" key="9">
    <source>
        <dbReference type="ARBA" id="ARBA00031636"/>
    </source>
</evidence>
<dbReference type="GO" id="GO:0006811">
    <property type="term" value="P:monoatomic ion transport"/>
    <property type="evidence" value="ECO:0007669"/>
    <property type="project" value="UniProtKB-KW"/>
</dbReference>
<evidence type="ECO:0000256" key="6">
    <source>
        <dbReference type="ARBA" id="ARBA00022989"/>
    </source>
</evidence>
<feature type="transmembrane region" description="Helical" evidence="10">
    <location>
        <begin position="324"/>
        <end position="345"/>
    </location>
</feature>
<dbReference type="GO" id="GO:0042910">
    <property type="term" value="F:xenobiotic transmembrane transporter activity"/>
    <property type="evidence" value="ECO:0007669"/>
    <property type="project" value="InterPro"/>
</dbReference>
<dbReference type="PIRSF" id="PIRSF006603">
    <property type="entry name" value="DinF"/>
    <property type="match status" value="1"/>
</dbReference>
<dbReference type="EMBL" id="CACVAZ010000030">
    <property type="protein sequence ID" value="CAA6806157.1"/>
    <property type="molecule type" value="Genomic_DNA"/>
</dbReference>
<dbReference type="InterPro" id="IPR002528">
    <property type="entry name" value="MATE_fam"/>
</dbReference>
<evidence type="ECO:0000256" key="7">
    <source>
        <dbReference type="ARBA" id="ARBA00023065"/>
    </source>
</evidence>
<keyword evidence="5 10" id="KW-0812">Transmembrane</keyword>
<protein>
    <recommendedName>
        <fullName evidence="9">Multidrug-efflux transporter</fullName>
    </recommendedName>
</protein>
<feature type="transmembrane region" description="Helical" evidence="10">
    <location>
        <begin position="250"/>
        <end position="271"/>
    </location>
</feature>
<feature type="transmembrane region" description="Helical" evidence="10">
    <location>
        <begin position="135"/>
        <end position="156"/>
    </location>
</feature>
<feature type="transmembrane region" description="Helical" evidence="10">
    <location>
        <begin position="193"/>
        <end position="214"/>
    </location>
</feature>
<accession>A0A6S6ST50</accession>
<feature type="transmembrane region" description="Helical" evidence="10">
    <location>
        <begin position="12"/>
        <end position="33"/>
    </location>
</feature>
<proteinExistence type="predicted"/>
<evidence type="ECO:0000256" key="8">
    <source>
        <dbReference type="ARBA" id="ARBA00023136"/>
    </source>
</evidence>
<dbReference type="PANTHER" id="PTHR43298">
    <property type="entry name" value="MULTIDRUG RESISTANCE PROTEIN NORM-RELATED"/>
    <property type="match status" value="1"/>
</dbReference>
<evidence type="ECO:0000256" key="3">
    <source>
        <dbReference type="ARBA" id="ARBA00022449"/>
    </source>
</evidence>
<evidence type="ECO:0000256" key="10">
    <source>
        <dbReference type="SAM" id="Phobius"/>
    </source>
</evidence>
<evidence type="ECO:0000256" key="5">
    <source>
        <dbReference type="ARBA" id="ARBA00022692"/>
    </source>
</evidence>
<evidence type="ECO:0000256" key="1">
    <source>
        <dbReference type="ARBA" id="ARBA00004651"/>
    </source>
</evidence>
<dbReference type="AlphaFoldDB" id="A0A6S6ST50"/>
<keyword evidence="8 10" id="KW-0472">Membrane</keyword>
<feature type="transmembrane region" description="Helical" evidence="10">
    <location>
        <begin position="168"/>
        <end position="187"/>
    </location>
</feature>
<feature type="transmembrane region" description="Helical" evidence="10">
    <location>
        <begin position="283"/>
        <end position="303"/>
    </location>
</feature>
<keyword evidence="2" id="KW-0813">Transport</keyword>
<evidence type="ECO:0000313" key="11">
    <source>
        <dbReference type="EMBL" id="CAA6806157.1"/>
    </source>
</evidence>
<keyword evidence="6 10" id="KW-1133">Transmembrane helix</keyword>
<gene>
    <name evidence="11" type="ORF">HELGO_WM33052</name>
</gene>
<keyword evidence="3" id="KW-0050">Antiport</keyword>
<dbReference type="GO" id="GO:0005886">
    <property type="term" value="C:plasma membrane"/>
    <property type="evidence" value="ECO:0007669"/>
    <property type="project" value="UniProtKB-SubCell"/>
</dbReference>
<evidence type="ECO:0000256" key="4">
    <source>
        <dbReference type="ARBA" id="ARBA00022475"/>
    </source>
</evidence>
<organism evidence="11">
    <name type="scientific">uncultured Sulfurovum sp</name>
    <dbReference type="NCBI Taxonomy" id="269237"/>
    <lineage>
        <taxon>Bacteria</taxon>
        <taxon>Pseudomonadati</taxon>
        <taxon>Campylobacterota</taxon>
        <taxon>Epsilonproteobacteria</taxon>
        <taxon>Campylobacterales</taxon>
        <taxon>Sulfurovaceae</taxon>
        <taxon>Sulfurovum</taxon>
        <taxon>environmental samples</taxon>
    </lineage>
</organism>
<feature type="transmembrane region" description="Helical" evidence="10">
    <location>
        <begin position="53"/>
        <end position="79"/>
    </location>
</feature>
<dbReference type="NCBIfam" id="TIGR00797">
    <property type="entry name" value="matE"/>
    <property type="match status" value="1"/>
</dbReference>
<dbReference type="InterPro" id="IPR050222">
    <property type="entry name" value="MATE_MdtK"/>
</dbReference>
<dbReference type="PANTHER" id="PTHR43298:SF2">
    <property type="entry name" value="FMN_FAD EXPORTER YEEO-RELATED"/>
    <property type="match status" value="1"/>
</dbReference>
<evidence type="ECO:0000256" key="2">
    <source>
        <dbReference type="ARBA" id="ARBA00022448"/>
    </source>
</evidence>
<feature type="transmembrane region" description="Helical" evidence="10">
    <location>
        <begin position="419"/>
        <end position="439"/>
    </location>
</feature>
<reference evidence="11" key="1">
    <citation type="submission" date="2020-01" db="EMBL/GenBank/DDBJ databases">
        <authorList>
            <person name="Meier V. D."/>
            <person name="Meier V D."/>
        </authorList>
    </citation>
    <scope>NUCLEOTIDE SEQUENCE</scope>
    <source>
        <strain evidence="11">HLG_WM_MAG_02</strain>
    </source>
</reference>
<feature type="transmembrane region" description="Helical" evidence="10">
    <location>
        <begin position="357"/>
        <end position="376"/>
    </location>
</feature>
<sequence length="449" mass="50304">MKKENELLTKDIRQLIIQIAIPSSIGMFFNTMYNVVDTFYVGQISTTAISALSYSFMVFFLLLSVSFGLSSAITAYVGGALGKHKRAMAQIYVSNGIGLLFFISLFFSIMSFLLLESIFTLMGASDEVLQIALDYTYIIIIGILPMLLGLGANAVLIARGDTKSYRNILIIGFVLNLILDPLFIYGYGFIPAFGVQGVAIATVLIQFITCVYIISKLYQTGLFDIKLFFKKLPNLRAYKHLSIQAIPSSLNMFLMSFGSIITIYFVTFYGVKSVAAFGIGYRVEQIILLPMLGLNTAVMSIVSNNFGAKNFARIHEVINKALKYGYIMSAIGVVLIVLFGKYVIMIFDNDSEVIDTAYIYIIFESLIFFAFITLFISVSTLQGIKKPFMLPFIAVYRQILMPLILFTLVVKVYDLPIEYLWVSMLIIIYSAAIYLKIYTNKQLALLEVK</sequence>
<feature type="transmembrane region" description="Helical" evidence="10">
    <location>
        <begin position="91"/>
        <end position="115"/>
    </location>
</feature>
<name>A0A6S6ST50_9BACT</name>
<keyword evidence="7" id="KW-0406">Ion transport</keyword>